<keyword evidence="1" id="KW-0472">Membrane</keyword>
<gene>
    <name evidence="4" type="ORF">X943_002832</name>
</gene>
<dbReference type="Gene3D" id="3.40.50.300">
    <property type="entry name" value="P-loop containing nucleotide triphosphate hydrolases"/>
    <property type="match status" value="1"/>
</dbReference>
<comment type="caution">
    <text evidence="4">The sequence shown here is derived from an EMBL/GenBank/DDBJ whole genome shotgun (WGS) entry which is preliminary data.</text>
</comment>
<evidence type="ECO:0000259" key="3">
    <source>
        <dbReference type="Pfam" id="PF02263"/>
    </source>
</evidence>
<dbReference type="GO" id="GO:0003924">
    <property type="term" value="F:GTPase activity"/>
    <property type="evidence" value="ECO:0007669"/>
    <property type="project" value="InterPro"/>
</dbReference>
<reference evidence="4" key="1">
    <citation type="journal article" date="2014" name="Nucleic Acids Res.">
        <title>The evolutionary dynamics of variant antigen genes in Babesia reveal a history of genomic innovation underlying host-parasite interaction.</title>
        <authorList>
            <person name="Jackson A.P."/>
            <person name="Otto T.D."/>
            <person name="Darby A."/>
            <person name="Ramaprasad A."/>
            <person name="Xia D."/>
            <person name="Echaide I.E."/>
            <person name="Farber M."/>
            <person name="Gahlot S."/>
            <person name="Gamble J."/>
            <person name="Gupta D."/>
            <person name="Gupta Y."/>
            <person name="Jackson L."/>
            <person name="Malandrin L."/>
            <person name="Malas T.B."/>
            <person name="Moussa E."/>
            <person name="Nair M."/>
            <person name="Reid A.J."/>
            <person name="Sanders M."/>
            <person name="Sharma J."/>
            <person name="Tracey A."/>
            <person name="Quail M.A."/>
            <person name="Weir W."/>
            <person name="Wastling J.M."/>
            <person name="Hall N."/>
            <person name="Willadsen P."/>
            <person name="Lingelbach K."/>
            <person name="Shiels B."/>
            <person name="Tait A."/>
            <person name="Berriman M."/>
            <person name="Allred D.R."/>
            <person name="Pain A."/>
        </authorList>
    </citation>
    <scope>NUCLEOTIDE SEQUENCE</scope>
    <source>
        <strain evidence="4">1802A</strain>
    </source>
</reference>
<keyword evidence="2" id="KW-0732">Signal</keyword>
<dbReference type="EMBL" id="JAHBMH010000007">
    <property type="protein sequence ID" value="KAK1939743.1"/>
    <property type="molecule type" value="Genomic_DNA"/>
</dbReference>
<keyword evidence="5" id="KW-1185">Reference proteome</keyword>
<feature type="transmembrane region" description="Helical" evidence="1">
    <location>
        <begin position="1021"/>
        <end position="1039"/>
    </location>
</feature>
<dbReference type="SUPFAM" id="SSF52540">
    <property type="entry name" value="P-loop containing nucleoside triphosphate hydrolases"/>
    <property type="match status" value="1"/>
</dbReference>
<dbReference type="Proteomes" id="UP001195914">
    <property type="component" value="Unassembled WGS sequence"/>
</dbReference>
<feature type="transmembrane region" description="Helical" evidence="1">
    <location>
        <begin position="1091"/>
        <end position="1110"/>
    </location>
</feature>
<keyword evidence="1" id="KW-0812">Transmembrane</keyword>
<dbReference type="InterPro" id="IPR015894">
    <property type="entry name" value="Guanylate-bd_N"/>
</dbReference>
<evidence type="ECO:0000256" key="2">
    <source>
        <dbReference type="SAM" id="SignalP"/>
    </source>
</evidence>
<dbReference type="GO" id="GO:0005525">
    <property type="term" value="F:GTP binding"/>
    <property type="evidence" value="ECO:0007669"/>
    <property type="project" value="InterPro"/>
</dbReference>
<organism evidence="4 5">
    <name type="scientific">Babesia divergens</name>
    <dbReference type="NCBI Taxonomy" id="32595"/>
    <lineage>
        <taxon>Eukaryota</taxon>
        <taxon>Sar</taxon>
        <taxon>Alveolata</taxon>
        <taxon>Apicomplexa</taxon>
        <taxon>Aconoidasida</taxon>
        <taxon>Piroplasmida</taxon>
        <taxon>Babesiidae</taxon>
        <taxon>Babesia</taxon>
    </lineage>
</organism>
<dbReference type="PANTHER" id="PTHR10751">
    <property type="entry name" value="GUANYLATE BINDING PROTEIN"/>
    <property type="match status" value="1"/>
</dbReference>
<protein>
    <recommendedName>
        <fullName evidence="3">Guanylate-binding protein N-terminal domain-containing protein</fullName>
    </recommendedName>
</protein>
<evidence type="ECO:0000313" key="4">
    <source>
        <dbReference type="EMBL" id="KAK1939743.1"/>
    </source>
</evidence>
<feature type="transmembrane region" description="Helical" evidence="1">
    <location>
        <begin position="1045"/>
        <end position="1062"/>
    </location>
</feature>
<keyword evidence="1" id="KW-1133">Transmembrane helix</keyword>
<name>A0AAD9LK92_BABDI</name>
<feature type="domain" description="Guanylate-binding protein N-terminal" evidence="3">
    <location>
        <begin position="99"/>
        <end position="170"/>
    </location>
</feature>
<reference evidence="4" key="2">
    <citation type="submission" date="2021-05" db="EMBL/GenBank/DDBJ databases">
        <authorList>
            <person name="Pain A."/>
        </authorList>
    </citation>
    <scope>NUCLEOTIDE SEQUENCE</scope>
    <source>
        <strain evidence="4">1802A</strain>
    </source>
</reference>
<feature type="signal peptide" evidence="2">
    <location>
        <begin position="1"/>
        <end position="38"/>
    </location>
</feature>
<dbReference type="InterPro" id="IPR027417">
    <property type="entry name" value="P-loop_NTPase"/>
</dbReference>
<dbReference type="AlphaFoldDB" id="A0AAD9LK92"/>
<feature type="chain" id="PRO_5042137816" description="Guanylate-binding protein N-terminal domain-containing protein" evidence="2">
    <location>
        <begin position="39"/>
        <end position="1134"/>
    </location>
</feature>
<accession>A0AAD9LK92</accession>
<dbReference type="Pfam" id="PF02263">
    <property type="entry name" value="GBP"/>
    <property type="match status" value="1"/>
</dbReference>
<evidence type="ECO:0000313" key="5">
    <source>
        <dbReference type="Proteomes" id="UP001195914"/>
    </source>
</evidence>
<sequence length="1134" mass="128828">MAALTSCSVVTPSRRKATGISLLVLLGACLLILDCVVAEYTSRGISSEFTTFGEQCAGDGCQFDDQKVGRDLSSFCLTTATDGGHPVQLVRPADNHLGLQVVDEGVQLLRTFPKPLAIIAAIGSIKTGKSSFMNVLNEHVLCGKGDLLGGFHVDDTVSATTRGIWMWSKPIEVDYNDFKARISVEANGKTFGEHLTTIVDFLLGGTLKATLTTQERIDISKCKNDKVNVVLLDVEGFNSIGGFQRYDEALFTIVSALSTELIYITHNVIDSRDIMDLQNMVQMANMTILNINKALAKAPQVIMKENNGANVTNEISLAHQPESTTIVNREKASSVAPSDPNMISKETIQQLQRNTGLTILVQGFNLQLQESALNYVNQVVNGKRFDLSYADRVSFFEYIEKFRGQLMSFFRGDTNCKNKKGCPEHMMNDVLERATSGYQYVLPHVFRSIDVLLTSTVPKAKSAAQIKANLIRGYLEQIRKYKTRSFKRCLMQPKQRYSPVMNSMTLMNGDDLGDMLIHLVKSIDKSLKSGSTDYLNDIRTTRANLVKRDLVDLYAGELWEFVHNMPIPLVEELERFSENTKNKYTQQLALYAQYDLKLEHFENLRVDFEKLMRTSVDHFRSMLHKITETYCQSKVPAVKKSIRERIGQFKLPVLPAIIKQLDENKDELMALYVEAIDENAIKYSNSAACKDISKEVSNYITDVIEELNKENDNEISMLFQEATRRSVEFFISNADRNAVEKYKVNHKEFLETLDSWISGAYSVFYEEVGEFKTLDKFSNAPLAFLKKQISLFDKEARDHWNDVCEEAVMNISHKVKSTFKTQIMKLLPYRPVPSSLLSLAIEYLRASGLHEMEKLYCGAANVVREAQKKFNIMVDESLNRAMRENYETIFKHLNTDFQILHEEALRRIDNVYHFYQLKKHIHFYAEWHVFQNATAFERLFKPKRNLEELTNNVDIELLKKIPENNRISRILLAIQQPGDVKATKLMGMDLNTLRQDIVEQWLETKLYPIVRPRLMVRMPMLSTFLAMMGFVASSLLIFNVQDSRALHFLYCLNAVTVVWIAGPRRALVLLSMIARWAWLLLTMGIENAGLVWAYVICSSVVGGAALWYLLMHRLPAALYRGVPSQGGKKVHNNT</sequence>
<proteinExistence type="predicted"/>
<evidence type="ECO:0000256" key="1">
    <source>
        <dbReference type="SAM" id="Phobius"/>
    </source>
</evidence>